<sequence>MSSKKKQKFKYDIVADEILASIAAGKWKPGDKMPSESELIVMYKVSRVTLRESLKKLSMMGVLSIVQGDGTYVNEIRPSEFMKPLFPLMAYKQSNIEEIYDARTYIESGACELAAQRRTQEDVEYLQRLLEHMNDSVTMNRQDMYSKYDHKFHRALCEIAGNEMLLTIFDLFEQVISGYIEQINISPGIVMNSMIDHQILFQAVEEKRHEYARLIMFEHLRKSKVRLIEILNKRETL</sequence>
<dbReference type="InterPro" id="IPR036390">
    <property type="entry name" value="WH_DNA-bd_sf"/>
</dbReference>
<dbReference type="InterPro" id="IPR000524">
    <property type="entry name" value="Tscrpt_reg_HTH_GntR"/>
</dbReference>
<feature type="domain" description="HTH gntR-type" evidence="4">
    <location>
        <begin position="8"/>
        <end position="76"/>
    </location>
</feature>
<dbReference type="SUPFAM" id="SSF46785">
    <property type="entry name" value="Winged helix' DNA-binding domain"/>
    <property type="match status" value="1"/>
</dbReference>
<dbReference type="SUPFAM" id="SSF48008">
    <property type="entry name" value="GntR ligand-binding domain-like"/>
    <property type="match status" value="1"/>
</dbReference>
<keyword evidence="5" id="KW-0670">Pyruvate</keyword>
<dbReference type="OrthoDB" id="9799482at2"/>
<evidence type="ECO:0000256" key="1">
    <source>
        <dbReference type="ARBA" id="ARBA00023015"/>
    </source>
</evidence>
<dbReference type="GO" id="GO:0003700">
    <property type="term" value="F:DNA-binding transcription factor activity"/>
    <property type="evidence" value="ECO:0007669"/>
    <property type="project" value="InterPro"/>
</dbReference>
<dbReference type="InterPro" id="IPR011711">
    <property type="entry name" value="GntR_C"/>
</dbReference>
<evidence type="ECO:0000313" key="6">
    <source>
        <dbReference type="Proteomes" id="UP000184245"/>
    </source>
</evidence>
<dbReference type="Gene3D" id="1.20.120.530">
    <property type="entry name" value="GntR ligand-binding domain-like"/>
    <property type="match status" value="1"/>
</dbReference>
<keyword evidence="3" id="KW-0804">Transcription</keyword>
<gene>
    <name evidence="5" type="ORF">SAMN02745158_01308</name>
</gene>
<dbReference type="PROSITE" id="PS50949">
    <property type="entry name" value="HTH_GNTR"/>
    <property type="match status" value="1"/>
</dbReference>
<dbReference type="STRING" id="1122155.SAMN02745158_01308"/>
<dbReference type="InterPro" id="IPR036388">
    <property type="entry name" value="WH-like_DNA-bd_sf"/>
</dbReference>
<dbReference type="Pfam" id="PF07729">
    <property type="entry name" value="FCD"/>
    <property type="match status" value="1"/>
</dbReference>
<name>A0A1M4VMK2_9CLOT</name>
<dbReference type="CDD" id="cd07377">
    <property type="entry name" value="WHTH_GntR"/>
    <property type="match status" value="1"/>
</dbReference>
<evidence type="ECO:0000313" key="5">
    <source>
        <dbReference type="EMBL" id="SHE70301.1"/>
    </source>
</evidence>
<dbReference type="Proteomes" id="UP000184245">
    <property type="component" value="Unassembled WGS sequence"/>
</dbReference>
<dbReference type="Gene3D" id="1.10.10.10">
    <property type="entry name" value="Winged helix-like DNA-binding domain superfamily/Winged helix DNA-binding domain"/>
    <property type="match status" value="1"/>
</dbReference>
<dbReference type="AlphaFoldDB" id="A0A1M4VMK2"/>
<dbReference type="GO" id="GO:0003677">
    <property type="term" value="F:DNA binding"/>
    <property type="evidence" value="ECO:0007669"/>
    <property type="project" value="UniProtKB-KW"/>
</dbReference>
<proteinExistence type="predicted"/>
<dbReference type="EMBL" id="FQVI01000004">
    <property type="protein sequence ID" value="SHE70301.1"/>
    <property type="molecule type" value="Genomic_DNA"/>
</dbReference>
<dbReference type="Pfam" id="PF00392">
    <property type="entry name" value="GntR"/>
    <property type="match status" value="1"/>
</dbReference>
<dbReference type="PANTHER" id="PTHR43537:SF5">
    <property type="entry name" value="UXU OPERON TRANSCRIPTIONAL REGULATOR"/>
    <property type="match status" value="1"/>
</dbReference>
<dbReference type="PANTHER" id="PTHR43537">
    <property type="entry name" value="TRANSCRIPTIONAL REGULATOR, GNTR FAMILY"/>
    <property type="match status" value="1"/>
</dbReference>
<dbReference type="SMART" id="SM00895">
    <property type="entry name" value="FCD"/>
    <property type="match status" value="1"/>
</dbReference>
<dbReference type="RefSeq" id="WP_072850102.1">
    <property type="nucleotide sequence ID" value="NZ_FQVI01000004.1"/>
</dbReference>
<dbReference type="SMART" id="SM00345">
    <property type="entry name" value="HTH_GNTR"/>
    <property type="match status" value="1"/>
</dbReference>
<reference evidence="5 6" key="1">
    <citation type="submission" date="2016-11" db="EMBL/GenBank/DDBJ databases">
        <authorList>
            <person name="Jaros S."/>
            <person name="Januszkiewicz K."/>
            <person name="Wedrychowicz H."/>
        </authorList>
    </citation>
    <scope>NUCLEOTIDE SEQUENCE [LARGE SCALE GENOMIC DNA]</scope>
    <source>
        <strain evidence="5 6">DSM 17459</strain>
    </source>
</reference>
<evidence type="ECO:0000259" key="4">
    <source>
        <dbReference type="PROSITE" id="PS50949"/>
    </source>
</evidence>
<protein>
    <submittedName>
        <fullName evidence="5">GntR family transcriptional regulator, transcriptional repressor for pyruvate dehydrogenase complex</fullName>
    </submittedName>
</protein>
<keyword evidence="1" id="KW-0805">Transcription regulation</keyword>
<evidence type="ECO:0000256" key="3">
    <source>
        <dbReference type="ARBA" id="ARBA00023163"/>
    </source>
</evidence>
<dbReference type="InterPro" id="IPR008920">
    <property type="entry name" value="TF_FadR/GntR_C"/>
</dbReference>
<dbReference type="PRINTS" id="PR00035">
    <property type="entry name" value="HTHGNTR"/>
</dbReference>
<evidence type="ECO:0000256" key="2">
    <source>
        <dbReference type="ARBA" id="ARBA00023125"/>
    </source>
</evidence>
<organism evidence="5 6">
    <name type="scientific">Lactonifactor longoviformis DSM 17459</name>
    <dbReference type="NCBI Taxonomy" id="1122155"/>
    <lineage>
        <taxon>Bacteria</taxon>
        <taxon>Bacillati</taxon>
        <taxon>Bacillota</taxon>
        <taxon>Clostridia</taxon>
        <taxon>Eubacteriales</taxon>
        <taxon>Clostridiaceae</taxon>
        <taxon>Lactonifactor</taxon>
    </lineage>
</organism>
<keyword evidence="2" id="KW-0238">DNA-binding</keyword>
<keyword evidence="6" id="KW-1185">Reference proteome</keyword>
<accession>A0A1M4VMK2</accession>